<evidence type="ECO:0008006" key="5">
    <source>
        <dbReference type="Google" id="ProtNLM"/>
    </source>
</evidence>
<accession>A0AA88QVT9</accession>
<evidence type="ECO:0000259" key="2">
    <source>
        <dbReference type="Pfam" id="PF22936"/>
    </source>
</evidence>
<organism evidence="3 4">
    <name type="scientific">Escallonia rubra</name>
    <dbReference type="NCBI Taxonomy" id="112253"/>
    <lineage>
        <taxon>Eukaryota</taxon>
        <taxon>Viridiplantae</taxon>
        <taxon>Streptophyta</taxon>
        <taxon>Embryophyta</taxon>
        <taxon>Tracheophyta</taxon>
        <taxon>Spermatophyta</taxon>
        <taxon>Magnoliopsida</taxon>
        <taxon>eudicotyledons</taxon>
        <taxon>Gunneridae</taxon>
        <taxon>Pentapetalae</taxon>
        <taxon>asterids</taxon>
        <taxon>campanulids</taxon>
        <taxon>Escalloniales</taxon>
        <taxon>Escalloniaceae</taxon>
        <taxon>Escallonia</taxon>
    </lineage>
</organism>
<proteinExistence type="predicted"/>
<evidence type="ECO:0000313" key="3">
    <source>
        <dbReference type="EMBL" id="KAK2970265.1"/>
    </source>
</evidence>
<dbReference type="EMBL" id="JAVXUO010002742">
    <property type="protein sequence ID" value="KAK2970265.1"/>
    <property type="molecule type" value="Genomic_DNA"/>
</dbReference>
<feature type="domain" description="GAG-pre-integrase" evidence="1">
    <location>
        <begin position="39"/>
        <end position="80"/>
    </location>
</feature>
<dbReference type="Pfam" id="PF22936">
    <property type="entry name" value="Pol_BBD"/>
    <property type="match status" value="1"/>
</dbReference>
<sequence>MHDGIVRTLTDVRHVPELRKNLISLGTLDSNDYRYRAGSTVTGTSAASSSDIDSDTTKLWHMRLRHMSERDMDVLSKQDLDYEDYLNYDEDSNDYPWDDEALANLDNSLNGI</sequence>
<reference evidence="3" key="1">
    <citation type="submission" date="2022-12" db="EMBL/GenBank/DDBJ databases">
        <title>Draft genome assemblies for two species of Escallonia (Escalloniales).</title>
        <authorList>
            <person name="Chanderbali A."/>
            <person name="Dervinis C."/>
            <person name="Anghel I."/>
            <person name="Soltis D."/>
            <person name="Soltis P."/>
            <person name="Zapata F."/>
        </authorList>
    </citation>
    <scope>NUCLEOTIDE SEQUENCE</scope>
    <source>
        <strain evidence="3">UCBG92.1500</strain>
        <tissue evidence="3">Leaf</tissue>
    </source>
</reference>
<dbReference type="Proteomes" id="UP001187471">
    <property type="component" value="Unassembled WGS sequence"/>
</dbReference>
<dbReference type="AlphaFoldDB" id="A0AA88QVT9"/>
<feature type="domain" description="Retrovirus-related Pol polyprotein from transposon TNT 1-94-like beta-barrel" evidence="2">
    <location>
        <begin position="1"/>
        <end position="33"/>
    </location>
</feature>
<protein>
    <recommendedName>
        <fullName evidence="5">GAG-pre-integrase domain-containing protein</fullName>
    </recommendedName>
</protein>
<comment type="caution">
    <text evidence="3">The sequence shown here is derived from an EMBL/GenBank/DDBJ whole genome shotgun (WGS) entry which is preliminary data.</text>
</comment>
<evidence type="ECO:0000259" key="1">
    <source>
        <dbReference type="Pfam" id="PF13976"/>
    </source>
</evidence>
<evidence type="ECO:0000313" key="4">
    <source>
        <dbReference type="Proteomes" id="UP001187471"/>
    </source>
</evidence>
<dbReference type="InterPro" id="IPR025724">
    <property type="entry name" value="GAG-pre-integrase_dom"/>
</dbReference>
<dbReference type="Pfam" id="PF13976">
    <property type="entry name" value="gag_pre-integrs"/>
    <property type="match status" value="1"/>
</dbReference>
<dbReference type="InterPro" id="IPR054722">
    <property type="entry name" value="PolX-like_BBD"/>
</dbReference>
<name>A0AA88QVT9_9ASTE</name>
<gene>
    <name evidence="3" type="ORF">RJ640_000824</name>
</gene>
<keyword evidence="4" id="KW-1185">Reference proteome</keyword>